<dbReference type="Pfam" id="PF23302">
    <property type="entry name" value="HTH_DNAJC9"/>
    <property type="match status" value="1"/>
</dbReference>
<dbReference type="PROSITE" id="PS50076">
    <property type="entry name" value="DNAJ_2"/>
    <property type="match status" value="1"/>
</dbReference>
<dbReference type="CDD" id="cd06257">
    <property type="entry name" value="DnaJ"/>
    <property type="match status" value="1"/>
</dbReference>
<reference evidence="3" key="1">
    <citation type="submission" date="2023-11" db="EMBL/GenBank/DDBJ databases">
        <authorList>
            <person name="Alioto T."/>
            <person name="Alioto T."/>
            <person name="Gomez Garrido J."/>
        </authorList>
    </citation>
    <scope>NUCLEOTIDE SEQUENCE</scope>
</reference>
<dbReference type="Proteomes" id="UP001296104">
    <property type="component" value="Unassembled WGS sequence"/>
</dbReference>
<dbReference type="PANTHER" id="PTHR44144:SF1">
    <property type="entry name" value="DNAJ HOMOLOG SUBFAMILY C MEMBER 9"/>
    <property type="match status" value="1"/>
</dbReference>
<dbReference type="PANTHER" id="PTHR44144">
    <property type="entry name" value="DNAJ HOMOLOG SUBFAMILY C MEMBER 9"/>
    <property type="match status" value="1"/>
</dbReference>
<dbReference type="InterPro" id="IPR052594">
    <property type="entry name" value="J_domain-containing_protein"/>
</dbReference>
<evidence type="ECO:0000313" key="3">
    <source>
        <dbReference type="EMBL" id="CAK3880291.1"/>
    </source>
</evidence>
<dbReference type="AlphaFoldDB" id="A0AAI8YUB2"/>
<accession>A0AAI8YUB2</accession>
<evidence type="ECO:0000259" key="2">
    <source>
        <dbReference type="PROSITE" id="PS50076"/>
    </source>
</evidence>
<protein>
    <recommendedName>
        <fullName evidence="2">J domain-containing protein</fullName>
    </recommendedName>
</protein>
<dbReference type="GO" id="GO:0031072">
    <property type="term" value="F:heat shock protein binding"/>
    <property type="evidence" value="ECO:0007669"/>
    <property type="project" value="TreeGrafter"/>
</dbReference>
<organism evidence="3 4">
    <name type="scientific">Lecanosticta acicola</name>
    <dbReference type="NCBI Taxonomy" id="111012"/>
    <lineage>
        <taxon>Eukaryota</taxon>
        <taxon>Fungi</taxon>
        <taxon>Dikarya</taxon>
        <taxon>Ascomycota</taxon>
        <taxon>Pezizomycotina</taxon>
        <taxon>Dothideomycetes</taxon>
        <taxon>Dothideomycetidae</taxon>
        <taxon>Mycosphaerellales</taxon>
        <taxon>Mycosphaerellaceae</taxon>
        <taxon>Lecanosticta</taxon>
    </lineage>
</organism>
<dbReference type="EMBL" id="CAVMBE010000009">
    <property type="protein sequence ID" value="CAK3880291.1"/>
    <property type="molecule type" value="Genomic_DNA"/>
</dbReference>
<dbReference type="FunFam" id="1.10.287.110:FF:000110">
    <property type="entry name" value="DnaJ domain protein (AFU_orthologue AFUA_2G13210)"/>
    <property type="match status" value="1"/>
</dbReference>
<feature type="region of interest" description="Disordered" evidence="1">
    <location>
        <begin position="188"/>
        <end position="310"/>
    </location>
</feature>
<dbReference type="PRINTS" id="PR00625">
    <property type="entry name" value="JDOMAIN"/>
</dbReference>
<gene>
    <name evidence="3" type="ORF">LECACI_7A002131</name>
</gene>
<dbReference type="InterPro" id="IPR056453">
    <property type="entry name" value="HTH_DNAJC9"/>
</dbReference>
<feature type="compositionally biased region" description="Basic and acidic residues" evidence="1">
    <location>
        <begin position="188"/>
        <end position="199"/>
    </location>
</feature>
<name>A0AAI8YUB2_9PEZI</name>
<dbReference type="GO" id="GO:0005634">
    <property type="term" value="C:nucleus"/>
    <property type="evidence" value="ECO:0007669"/>
    <property type="project" value="TreeGrafter"/>
</dbReference>
<sequence>MPKHPRDEDEELEAGEAPTEINPYEVLGVPQDASQDDIKKAYRKAALKHHPDKATPDDKQSAHTKFQEIAFAFAILSDERRRKRYDTTGRTEESLDLDDDDFDWTTFFREQFKGVVNGETINKFSDEYKGSDEERGHVLQAFTKVKGNMSSLYSYVMLSDMVDDEERFRSIIDKAIADGEIENYKKYAQESESARQKRIDRARKQKEKESHEAEQAAEEIKDNEKGQAKKKGKKDDADLGDLAALIQQRQKGRAENFFDNLEAKYAPKGKKGNTNAGLDEPPEEAFAANRKKASGADATGGARKSKRARK</sequence>
<dbReference type="InterPro" id="IPR036869">
    <property type="entry name" value="J_dom_sf"/>
</dbReference>
<dbReference type="SUPFAM" id="SSF46565">
    <property type="entry name" value="Chaperone J-domain"/>
    <property type="match status" value="1"/>
</dbReference>
<comment type="caution">
    <text evidence="3">The sequence shown here is derived from an EMBL/GenBank/DDBJ whole genome shotgun (WGS) entry which is preliminary data.</text>
</comment>
<feature type="compositionally biased region" description="Basic and acidic residues" evidence="1">
    <location>
        <begin position="206"/>
        <end position="237"/>
    </location>
</feature>
<evidence type="ECO:0000313" key="4">
    <source>
        <dbReference type="Proteomes" id="UP001296104"/>
    </source>
</evidence>
<dbReference type="GO" id="GO:0005737">
    <property type="term" value="C:cytoplasm"/>
    <property type="evidence" value="ECO:0007669"/>
    <property type="project" value="TreeGrafter"/>
</dbReference>
<keyword evidence="4" id="KW-1185">Reference proteome</keyword>
<dbReference type="PROSITE" id="PS00636">
    <property type="entry name" value="DNAJ_1"/>
    <property type="match status" value="1"/>
</dbReference>
<dbReference type="InterPro" id="IPR001623">
    <property type="entry name" value="DnaJ_domain"/>
</dbReference>
<feature type="region of interest" description="Disordered" evidence="1">
    <location>
        <begin position="1"/>
        <end position="31"/>
    </location>
</feature>
<dbReference type="InterPro" id="IPR018253">
    <property type="entry name" value="DnaJ_domain_CS"/>
</dbReference>
<dbReference type="Gene3D" id="1.10.287.110">
    <property type="entry name" value="DnaJ domain"/>
    <property type="match status" value="1"/>
</dbReference>
<evidence type="ECO:0000256" key="1">
    <source>
        <dbReference type="SAM" id="MobiDB-lite"/>
    </source>
</evidence>
<feature type="domain" description="J" evidence="2">
    <location>
        <begin position="22"/>
        <end position="89"/>
    </location>
</feature>
<dbReference type="SMART" id="SM00271">
    <property type="entry name" value="DnaJ"/>
    <property type="match status" value="1"/>
</dbReference>
<proteinExistence type="predicted"/>
<dbReference type="Pfam" id="PF00226">
    <property type="entry name" value="DnaJ"/>
    <property type="match status" value="1"/>
</dbReference>